<keyword evidence="3" id="KW-0808">Transferase</keyword>
<dbReference type="PANTHER" id="PTHR12129:SF15">
    <property type="entry name" value="URONYL 2-SULFOTRANSFERASE"/>
    <property type="match status" value="1"/>
</dbReference>
<dbReference type="InterPro" id="IPR005331">
    <property type="entry name" value="Sulfotransferase"/>
</dbReference>
<dbReference type="GO" id="GO:0008146">
    <property type="term" value="F:sulfotransferase activity"/>
    <property type="evidence" value="ECO:0007669"/>
    <property type="project" value="InterPro"/>
</dbReference>
<keyword evidence="8" id="KW-0472">Membrane</keyword>
<keyword evidence="6" id="KW-1133">Transmembrane helix</keyword>
<comment type="caution">
    <text evidence="12">The sequence shown here is derived from an EMBL/GenBank/DDBJ whole genome shotgun (WGS) entry which is preliminary data.</text>
</comment>
<evidence type="ECO:0000256" key="7">
    <source>
        <dbReference type="ARBA" id="ARBA00023034"/>
    </source>
</evidence>
<keyword evidence="7" id="KW-0333">Golgi apparatus</keyword>
<dbReference type="Pfam" id="PF03567">
    <property type="entry name" value="Sulfotransfer_2"/>
    <property type="match status" value="1"/>
</dbReference>
<feature type="region of interest" description="Disordered" evidence="11">
    <location>
        <begin position="1"/>
        <end position="34"/>
    </location>
</feature>
<keyword evidence="9" id="KW-0325">Glycoprotein</keyword>
<reference evidence="12" key="1">
    <citation type="submission" date="2021-01" db="EMBL/GenBank/DDBJ databases">
        <title>A chromosome-scale assembly of European eel, Anguilla anguilla.</title>
        <authorList>
            <person name="Henkel C."/>
            <person name="Jong-Raadsen S.A."/>
            <person name="Dufour S."/>
            <person name="Weltzien F.-A."/>
            <person name="Palstra A.P."/>
            <person name="Pelster B."/>
            <person name="Spaink H.P."/>
            <person name="Van Den Thillart G.E."/>
            <person name="Jansen H."/>
            <person name="Zahm M."/>
            <person name="Klopp C."/>
            <person name="Cedric C."/>
            <person name="Louis A."/>
            <person name="Berthelot C."/>
            <person name="Parey E."/>
            <person name="Roest Crollius H."/>
            <person name="Montfort J."/>
            <person name="Robinson-Rechavi M."/>
            <person name="Bucao C."/>
            <person name="Bouchez O."/>
            <person name="Gislard M."/>
            <person name="Lluch J."/>
            <person name="Milhes M."/>
            <person name="Lampietro C."/>
            <person name="Lopez Roques C."/>
            <person name="Donnadieu C."/>
            <person name="Braasch I."/>
            <person name="Desvignes T."/>
            <person name="Postlethwait J."/>
            <person name="Bobe J."/>
            <person name="Guiguen Y."/>
            <person name="Dirks R."/>
        </authorList>
    </citation>
    <scope>NUCLEOTIDE SEQUENCE</scope>
    <source>
        <strain evidence="12">Tag_6206</strain>
        <tissue evidence="12">Liver</tissue>
    </source>
</reference>
<dbReference type="AlphaFoldDB" id="A0A9D3MCI5"/>
<dbReference type="Proteomes" id="UP001044222">
    <property type="component" value="Unassembled WGS sequence"/>
</dbReference>
<protein>
    <recommendedName>
        <fullName evidence="10">Uronyl 2-sulfotransferase</fullName>
    </recommendedName>
</protein>
<proteinExistence type="inferred from homology"/>
<keyword evidence="5" id="KW-0735">Signal-anchor</keyword>
<comment type="similarity">
    <text evidence="2">Belongs to the sulfotransferase 3 family.</text>
</comment>
<comment type="subcellular location">
    <subcellularLocation>
        <location evidence="1">Golgi apparatus membrane</location>
        <topology evidence="1">Single-pass type II membrane protein</topology>
    </subcellularLocation>
</comment>
<evidence type="ECO:0000256" key="6">
    <source>
        <dbReference type="ARBA" id="ARBA00022989"/>
    </source>
</evidence>
<feature type="region of interest" description="Disordered" evidence="11">
    <location>
        <begin position="346"/>
        <end position="378"/>
    </location>
</feature>
<gene>
    <name evidence="12" type="ORF">ANANG_G00115590</name>
</gene>
<evidence type="ECO:0000256" key="5">
    <source>
        <dbReference type="ARBA" id="ARBA00022968"/>
    </source>
</evidence>
<dbReference type="EMBL" id="JAFIRN010000006">
    <property type="protein sequence ID" value="KAG5846496.1"/>
    <property type="molecule type" value="Genomic_DNA"/>
</dbReference>
<evidence type="ECO:0000256" key="2">
    <source>
        <dbReference type="ARBA" id="ARBA00010569"/>
    </source>
</evidence>
<evidence type="ECO:0000256" key="8">
    <source>
        <dbReference type="ARBA" id="ARBA00023136"/>
    </source>
</evidence>
<dbReference type="PANTHER" id="PTHR12129">
    <property type="entry name" value="HEPARAN SULFATE 2-O-SULFOTRANSFERASE"/>
    <property type="match status" value="1"/>
</dbReference>
<evidence type="ECO:0000313" key="12">
    <source>
        <dbReference type="EMBL" id="KAG5846496.1"/>
    </source>
</evidence>
<name>A0A9D3MCI5_ANGAN</name>
<evidence type="ECO:0000256" key="11">
    <source>
        <dbReference type="SAM" id="MobiDB-lite"/>
    </source>
</evidence>
<dbReference type="SUPFAM" id="SSF52540">
    <property type="entry name" value="P-loop containing nucleoside triphosphate hydrolases"/>
    <property type="match status" value="1"/>
</dbReference>
<keyword evidence="13" id="KW-1185">Reference proteome</keyword>
<evidence type="ECO:0000313" key="13">
    <source>
        <dbReference type="Proteomes" id="UP001044222"/>
    </source>
</evidence>
<feature type="compositionally biased region" description="Acidic residues" evidence="11">
    <location>
        <begin position="353"/>
        <end position="370"/>
    </location>
</feature>
<evidence type="ECO:0000256" key="10">
    <source>
        <dbReference type="ARBA" id="ARBA00071728"/>
    </source>
</evidence>
<dbReference type="Gene3D" id="3.40.50.300">
    <property type="entry name" value="P-loop containing nucleotide triphosphate hydrolases"/>
    <property type="match status" value="1"/>
</dbReference>
<dbReference type="GO" id="GO:0000139">
    <property type="term" value="C:Golgi membrane"/>
    <property type="evidence" value="ECO:0007669"/>
    <property type="project" value="UniProtKB-SubCell"/>
</dbReference>
<dbReference type="InterPro" id="IPR027417">
    <property type="entry name" value="P-loop_NTPase"/>
</dbReference>
<keyword evidence="4" id="KW-0812">Transmembrane</keyword>
<dbReference type="FunFam" id="3.40.50.300:FF:000580">
    <property type="entry name" value="uronyl 2-sulfotransferase"/>
    <property type="match status" value="1"/>
</dbReference>
<accession>A0A9D3MCI5</accession>
<evidence type="ECO:0000256" key="9">
    <source>
        <dbReference type="ARBA" id="ARBA00023180"/>
    </source>
</evidence>
<sequence>MPELQGPSDARTPAAQPRCRSSVEQRAGPRLRSSDVIKNRSCDSRARSRAVLFLARESTFVDDHGPPAPRVLPFPSQVVYNRVGKCGSRTVVLLLRILAERHQFNLVSSDIHNKTRLTKHEQVDLMRNISNIPQPYLYTRHVHFLNFTRFRIEQPVYINIIRDPINRFLSNYFFRRFGDWRGEQNHLIRTPGMKDDERYLDINVCILENYPECSNPRLFYIIPLFLEPGLWALERAKQNVLENFLLVGVLEELEDVLLLLERLLPHFFTDVLNIYKSPDYRKMGNMTGTVRKQTPSLEALQTLYQRMRYEYDFYNFVREQFHLTKRKIGLKSASRPTHQPNFLLNLALKTQEPLEEDEEEEQEPEDDVEDANSWLAQP</sequence>
<evidence type="ECO:0000256" key="1">
    <source>
        <dbReference type="ARBA" id="ARBA00004323"/>
    </source>
</evidence>
<evidence type="ECO:0000256" key="4">
    <source>
        <dbReference type="ARBA" id="ARBA00022692"/>
    </source>
</evidence>
<organism evidence="12 13">
    <name type="scientific">Anguilla anguilla</name>
    <name type="common">European freshwater eel</name>
    <name type="synonym">Muraena anguilla</name>
    <dbReference type="NCBI Taxonomy" id="7936"/>
    <lineage>
        <taxon>Eukaryota</taxon>
        <taxon>Metazoa</taxon>
        <taxon>Chordata</taxon>
        <taxon>Craniata</taxon>
        <taxon>Vertebrata</taxon>
        <taxon>Euteleostomi</taxon>
        <taxon>Actinopterygii</taxon>
        <taxon>Neopterygii</taxon>
        <taxon>Teleostei</taxon>
        <taxon>Anguilliformes</taxon>
        <taxon>Anguillidae</taxon>
        <taxon>Anguilla</taxon>
    </lineage>
</organism>
<dbReference type="InterPro" id="IPR007734">
    <property type="entry name" value="Heparan_SO4_2-O-STrfase"/>
</dbReference>
<evidence type="ECO:0000256" key="3">
    <source>
        <dbReference type="ARBA" id="ARBA00022679"/>
    </source>
</evidence>